<protein>
    <recommendedName>
        <fullName evidence="5">Zonadhesin</fullName>
    </recommendedName>
</protein>
<feature type="compositionally biased region" description="Polar residues" evidence="1">
    <location>
        <begin position="205"/>
        <end position="215"/>
    </location>
</feature>
<feature type="region of interest" description="Disordered" evidence="1">
    <location>
        <begin position="185"/>
        <end position="215"/>
    </location>
</feature>
<dbReference type="OMA" id="STNQMEE"/>
<evidence type="ECO:0000313" key="3">
    <source>
        <dbReference type="EMBL" id="KNC32160.1"/>
    </source>
</evidence>
<reference evidence="3 4" key="1">
    <citation type="journal article" date="2015" name="Nat. Commun.">
        <title>Lucilia cuprina genome unlocks parasitic fly biology to underpin future interventions.</title>
        <authorList>
            <person name="Anstead C.A."/>
            <person name="Korhonen P.K."/>
            <person name="Young N.D."/>
            <person name="Hall R.S."/>
            <person name="Jex A.R."/>
            <person name="Murali S.C."/>
            <person name="Hughes D.S."/>
            <person name="Lee S.F."/>
            <person name="Perry T."/>
            <person name="Stroehlein A.J."/>
            <person name="Ansell B.R."/>
            <person name="Breugelmans B."/>
            <person name="Hofmann A."/>
            <person name="Qu J."/>
            <person name="Dugan S."/>
            <person name="Lee S.L."/>
            <person name="Chao H."/>
            <person name="Dinh H."/>
            <person name="Han Y."/>
            <person name="Doddapaneni H.V."/>
            <person name="Worley K.C."/>
            <person name="Muzny D.M."/>
            <person name="Ioannidis P."/>
            <person name="Waterhouse R.M."/>
            <person name="Zdobnov E.M."/>
            <person name="James P.J."/>
            <person name="Bagnall N.H."/>
            <person name="Kotze A.C."/>
            <person name="Gibbs R.A."/>
            <person name="Richards S."/>
            <person name="Batterham P."/>
            <person name="Gasser R.B."/>
        </authorList>
    </citation>
    <scope>NUCLEOTIDE SEQUENCE [LARGE SCALE GENOMIC DNA]</scope>
    <source>
        <strain evidence="3 4">LS</strain>
        <tissue evidence="3">Full body</tissue>
    </source>
</reference>
<organism evidence="3 4">
    <name type="scientific">Lucilia cuprina</name>
    <name type="common">Green bottle fly</name>
    <name type="synonym">Australian sheep blowfly</name>
    <dbReference type="NCBI Taxonomy" id="7375"/>
    <lineage>
        <taxon>Eukaryota</taxon>
        <taxon>Metazoa</taxon>
        <taxon>Ecdysozoa</taxon>
        <taxon>Arthropoda</taxon>
        <taxon>Hexapoda</taxon>
        <taxon>Insecta</taxon>
        <taxon>Pterygota</taxon>
        <taxon>Neoptera</taxon>
        <taxon>Endopterygota</taxon>
        <taxon>Diptera</taxon>
        <taxon>Brachycera</taxon>
        <taxon>Muscomorpha</taxon>
        <taxon>Oestroidea</taxon>
        <taxon>Calliphoridae</taxon>
        <taxon>Luciliinae</taxon>
        <taxon>Lucilia</taxon>
    </lineage>
</organism>
<proteinExistence type="predicted"/>
<accession>A0A0L0CIS8</accession>
<name>A0A0L0CIS8_LUCCU</name>
<feature type="region of interest" description="Disordered" evidence="1">
    <location>
        <begin position="360"/>
        <end position="381"/>
    </location>
</feature>
<evidence type="ECO:0008006" key="5">
    <source>
        <dbReference type="Google" id="ProtNLM"/>
    </source>
</evidence>
<dbReference type="AlphaFoldDB" id="A0A0L0CIS8"/>
<keyword evidence="4" id="KW-1185">Reference proteome</keyword>
<feature type="compositionally biased region" description="Polar residues" evidence="1">
    <location>
        <begin position="185"/>
        <end position="198"/>
    </location>
</feature>
<feature type="chain" id="PRO_5005536478" description="Zonadhesin" evidence="2">
    <location>
        <begin position="18"/>
        <end position="744"/>
    </location>
</feature>
<evidence type="ECO:0000256" key="2">
    <source>
        <dbReference type="SAM" id="SignalP"/>
    </source>
</evidence>
<keyword evidence="2" id="KW-0732">Signal</keyword>
<gene>
    <name evidence="3" type="ORF">FF38_03494</name>
</gene>
<evidence type="ECO:0000256" key="1">
    <source>
        <dbReference type="SAM" id="MobiDB-lite"/>
    </source>
</evidence>
<dbReference type="Proteomes" id="UP000037069">
    <property type="component" value="Unassembled WGS sequence"/>
</dbReference>
<sequence>MTSKIFITFLIITTANCLNYGRVTRQFLKPITKNLEGRANLIESRQHPYNLFKNRDDFVKTAELYIKNIKPYNYIQYKPYRPIKTTFMYNKDYVDNILNSLNLLQQVPNKTHGISSTTEAIILSSTENTNIIENVTAQSSTTDGINTTNTPIQDTESSTVNNNEVIDSAQNATVLSVVEEFTTENTNSQSASTETVITTEVPKTPQESSTQEESTTLPVMEITTVEATINLNNEIKTESIKNMETSTATMDSVELFTTTEETSIEESTQFSYTTEIYENITTVKSIEFTTGRQTEQFSTEQTTTMNPLEYTTEHYTFNISNERATTLSPEDIQSAMGQQTDNAIMESTTIVNVFAIDSTTETSDGNSEPFTIESSDSTTDVYERTTTISPLEYTTGRQMEELSTTEFSTTTFSTFIESSTNVIPDSTTTSSIYETTTELTDEITTNGLILESLQFTTENSSVFSTTQSEIIPEVTTEAQTQPSTTEAEFFESTTNFAESIQETTTENNHESFKDSTTEQIDEATTAMIDSSELPLINEGSTEFPRETLGETITKTNVDMEESTTEITGASETTFTLEMTTESFLDTTSTILKNATAQSESEITESSTQIMENTDETTESFLNETTTKFNFTTTAIPETTTEIFNEILETTAKPEKVVTITSMPININETTVEALKIHNSTDVKISESETYNDKKIESLNMSKELLTTLSKSNTENQENEGSNRKAKTFTYATDVMPSLGDYDYI</sequence>
<evidence type="ECO:0000313" key="4">
    <source>
        <dbReference type="Proteomes" id="UP000037069"/>
    </source>
</evidence>
<comment type="caution">
    <text evidence="3">The sequence shown here is derived from an EMBL/GenBank/DDBJ whole genome shotgun (WGS) entry which is preliminary data.</text>
</comment>
<dbReference type="EMBL" id="JRES01000338">
    <property type="protein sequence ID" value="KNC32160.1"/>
    <property type="molecule type" value="Genomic_DNA"/>
</dbReference>
<feature type="signal peptide" evidence="2">
    <location>
        <begin position="1"/>
        <end position="17"/>
    </location>
</feature>
<dbReference type="OrthoDB" id="8070382at2759"/>